<evidence type="ECO:0000256" key="1">
    <source>
        <dbReference type="ARBA" id="ARBA00009275"/>
    </source>
</evidence>
<feature type="compositionally biased region" description="Polar residues" evidence="3">
    <location>
        <begin position="31"/>
        <end position="49"/>
    </location>
</feature>
<dbReference type="PANTHER" id="PTHR46363:SF1">
    <property type="entry name" value="DEOXYRIBONUCLEASE TATDN2-RELATED"/>
    <property type="match status" value="1"/>
</dbReference>
<dbReference type="GeneTree" id="ENSGT00940000155616"/>
<feature type="region of interest" description="Disordered" evidence="3">
    <location>
        <begin position="202"/>
        <end position="221"/>
    </location>
</feature>
<accession>A0A3B4TW40</accession>
<dbReference type="SUPFAM" id="SSF51556">
    <property type="entry name" value="Metallo-dependent hydrolases"/>
    <property type="match status" value="1"/>
</dbReference>
<dbReference type="PROSITE" id="PS01090">
    <property type="entry name" value="TATD_2"/>
    <property type="match status" value="1"/>
</dbReference>
<reference evidence="4" key="2">
    <citation type="submission" date="2025-09" db="UniProtKB">
        <authorList>
            <consortium name="Ensembl"/>
        </authorList>
    </citation>
    <scope>IDENTIFICATION</scope>
</reference>
<evidence type="ECO:0000313" key="5">
    <source>
        <dbReference type="Proteomes" id="UP000261420"/>
    </source>
</evidence>
<dbReference type="InterPro" id="IPR032466">
    <property type="entry name" value="Metal_Hydrolase"/>
</dbReference>
<dbReference type="FunFam" id="3.20.20.140:FF:000027">
    <property type="entry name" value="putative deoxyribonuclease TATDN2"/>
    <property type="match status" value="1"/>
</dbReference>
<feature type="compositionally biased region" description="Basic and acidic residues" evidence="3">
    <location>
        <begin position="207"/>
        <end position="221"/>
    </location>
</feature>
<comment type="similarity">
    <text evidence="1">Belongs to the metallo-dependent hydrolases superfamily. TatD-type hydrolase family.</text>
</comment>
<dbReference type="GO" id="GO:0016788">
    <property type="term" value="F:hydrolase activity, acting on ester bonds"/>
    <property type="evidence" value="ECO:0007669"/>
    <property type="project" value="InterPro"/>
</dbReference>
<organism evidence="4 5">
    <name type="scientific">Seriola dumerili</name>
    <name type="common">Greater amberjack</name>
    <name type="synonym">Caranx dumerili</name>
    <dbReference type="NCBI Taxonomy" id="41447"/>
    <lineage>
        <taxon>Eukaryota</taxon>
        <taxon>Metazoa</taxon>
        <taxon>Chordata</taxon>
        <taxon>Craniata</taxon>
        <taxon>Vertebrata</taxon>
        <taxon>Euteleostomi</taxon>
        <taxon>Actinopterygii</taxon>
        <taxon>Neopterygii</taxon>
        <taxon>Teleostei</taxon>
        <taxon>Neoteleostei</taxon>
        <taxon>Acanthomorphata</taxon>
        <taxon>Carangaria</taxon>
        <taxon>Carangiformes</taxon>
        <taxon>Carangidae</taxon>
        <taxon>Seriola</taxon>
    </lineage>
</organism>
<dbReference type="Proteomes" id="UP000261420">
    <property type="component" value="Unplaced"/>
</dbReference>
<evidence type="ECO:0000313" key="4">
    <source>
        <dbReference type="Ensembl" id="ENSSDUP00000010524.1"/>
    </source>
</evidence>
<dbReference type="Ensembl" id="ENSSDUT00000010721.1">
    <property type="protein sequence ID" value="ENSSDUP00000010524.1"/>
    <property type="gene ID" value="ENSSDUG00000007710.1"/>
</dbReference>
<dbReference type="PROSITE" id="PS01137">
    <property type="entry name" value="TATD_1"/>
    <property type="match status" value="1"/>
</dbReference>
<reference evidence="4" key="1">
    <citation type="submission" date="2025-08" db="UniProtKB">
        <authorList>
            <consortium name="Ensembl"/>
        </authorList>
    </citation>
    <scope>IDENTIFICATION</scope>
</reference>
<dbReference type="Pfam" id="PF01026">
    <property type="entry name" value="TatD_DNase"/>
    <property type="match status" value="1"/>
</dbReference>
<dbReference type="OMA" id="VEADNIC"/>
<evidence type="ECO:0000256" key="2">
    <source>
        <dbReference type="ARBA" id="ARBA00022801"/>
    </source>
</evidence>
<dbReference type="STRING" id="41447.ENSSDUP00000010524"/>
<dbReference type="InterPro" id="IPR001130">
    <property type="entry name" value="TatD-like"/>
</dbReference>
<feature type="region of interest" description="Disordered" evidence="3">
    <location>
        <begin position="363"/>
        <end position="383"/>
    </location>
</feature>
<dbReference type="PROSITE" id="PS01091">
    <property type="entry name" value="TATD_3"/>
    <property type="match status" value="1"/>
</dbReference>
<name>A0A3B4TW40_SERDU</name>
<keyword evidence="2" id="KW-0378">Hydrolase</keyword>
<feature type="compositionally biased region" description="Polar residues" evidence="3">
    <location>
        <begin position="107"/>
        <end position="123"/>
    </location>
</feature>
<sequence length="732" mass="82006">MDSSRKKLTFKWLKTVVTSPTHLQRRDAGSDTPSRWNMSPNEYSDTLPLSDSPGPEGLGALSLDTPKRKAEVLGESTPSIGKVKLRKLSKKNFETFITSKEKPMDNSPKQLESTESQQVSPPLSHSFILKKKDRTPEEGSKAIYRKAVMAALGSTNAGCSTSNILRTDTNSPSLQPVSSPVMTEVHSQTSLDRTVININPSSVKPEYTSRDNRTVQEDEWSHPQVFEDTQARDDSSVPKTDRRCVVLKGEDSPKGFLAHDSVVVETTSQDELIDTKNEAEAEDCHSSFPALEYIPESWSCFTTPQKGSSVSQHHQSPLVNYQGGSTSSLSFLSTNESTAPFHAAAEYMKMPFLPSQRTVIVSSKEPQTPNTGPSKASRVKTENFRSSSSMVNLSDPFALPLYSNREVSNPYLNSTNTRRWSDAGSNIHYPPYSFTHGGTPKRRLSLGAKPVWTSYPYNQVNQVGFIDTHCHIDMLYGKLGFRGTFSSFRRRYQSSFPSEFRGCIADFCNPGIMVKEALWEGLLTEDMVWGAFGCHPHFAKDYSSVHERNILMAMRHPKAVAFGEMGLDYSHKNSTDTSRQKEVFERQLRLAVAMQKPLVIHCRDADDDLLTIMKKCIPRDYKIHRHCFTNSYPVIEPFLTEFPNLYVGFTALITYSRATEARDAVRQIPLNRIVLETDAPYFLPTQVSKDVCRFSHPGMGIHTLQELSLLKGEDMATVLATVRNNTTQLYGI</sequence>
<dbReference type="Gene3D" id="3.20.20.140">
    <property type="entry name" value="Metal-dependent hydrolases"/>
    <property type="match status" value="1"/>
</dbReference>
<dbReference type="CDD" id="cd01310">
    <property type="entry name" value="TatD_DNAse"/>
    <property type="match status" value="1"/>
</dbReference>
<keyword evidence="5" id="KW-1185">Reference proteome</keyword>
<feature type="region of interest" description="Disordered" evidence="3">
    <location>
        <begin position="98"/>
        <end position="123"/>
    </location>
</feature>
<feature type="compositionally biased region" description="Polar residues" evidence="3">
    <location>
        <begin position="363"/>
        <end position="374"/>
    </location>
</feature>
<protein>
    <submittedName>
        <fullName evidence="4">TatD DNase domain containing 2</fullName>
    </submittedName>
</protein>
<dbReference type="PANTHER" id="PTHR46363">
    <property type="entry name" value="DEOXYRIBONUCLEASE TATDN2-RELATED"/>
    <property type="match status" value="1"/>
</dbReference>
<feature type="region of interest" description="Disordered" evidence="3">
    <location>
        <begin position="19"/>
        <end position="62"/>
    </location>
</feature>
<dbReference type="InterPro" id="IPR018228">
    <property type="entry name" value="DNase_TatD-rel_CS"/>
</dbReference>
<proteinExistence type="inferred from homology"/>
<dbReference type="AlphaFoldDB" id="A0A3B4TW40"/>
<evidence type="ECO:0000256" key="3">
    <source>
        <dbReference type="SAM" id="MobiDB-lite"/>
    </source>
</evidence>